<dbReference type="InterPro" id="IPR005074">
    <property type="entry name" value="Peptidase_C39"/>
</dbReference>
<dbReference type="PROSITE" id="PS50990">
    <property type="entry name" value="PEPTIDASE_C39"/>
    <property type="match status" value="1"/>
</dbReference>
<dbReference type="SUPFAM" id="SSF90123">
    <property type="entry name" value="ABC transporter transmembrane region"/>
    <property type="match status" value="1"/>
</dbReference>
<evidence type="ECO:0000256" key="9">
    <source>
        <dbReference type="ARBA" id="ARBA00023136"/>
    </source>
</evidence>
<proteinExistence type="predicted"/>
<keyword evidence="3" id="KW-1003">Cell membrane</keyword>
<evidence type="ECO:0000256" key="6">
    <source>
        <dbReference type="ARBA" id="ARBA00022801"/>
    </source>
</evidence>
<sequence>MDSALKCLVLAGRQLGHTTTVEKLKRDHAITDAEVAYPALAGIAAALGLKASVLSLDWRALLKASDALPLIARLRNGLSVLVVNIRHIDGEEQVQILDPLSADVALTWLPRERFEQAYTGQALLLKRDESREQASARFGWHWFVAEIGQQRGLFTQVILLALFLQVLAFTPAIFTQVVFDKVITYHNLDTLHVLFAGVLIALLFNALFGGLRSLLLLHATSRLDMRATAFSFRRLLQLPLGLFQRTAAGTLVKHIQQTQQIREFFTGNLLLTLIELLALVVILPTLFFFSWQLTLIVLVFSALIALTTLISAWSNKPRLVSLYEAESARQALLTETIQGIETVKSLALESTQQRQLLESSAQATRLQYLIGRRTVLAGEVSQLLMKLMYVVCMWVGTQLLLDNQLTAGALIAFNIMSARVTSPLVQLVQLLSKFQQTSISLGMLARLLNQAPAQQKEGGLTSPVRGQIDIDNLSYCYPDRQRPALDQLSLSLKAGQSLGIVGRSGSGKSTLVRLLLGLLEPGSGLVRIDGQDVREYDTSHLRGQISVVSQEAMVFRGTVRDNIAKARPWASLDEVIQVAKQAQAHEFIEQLPQGYDTPLEEHGGNLSGGQRQRLALARALLVNPRILILDEATSALDPESEAAIRKSLQQISRERTVIQISHRLSMLTDMDQIAVLNQGRLLDLAPHATLLSRCALYRGLWRIQHPQG</sequence>
<feature type="domain" description="ABC transporter" evidence="11">
    <location>
        <begin position="468"/>
        <end position="703"/>
    </location>
</feature>
<evidence type="ECO:0000256" key="8">
    <source>
        <dbReference type="ARBA" id="ARBA00022989"/>
    </source>
</evidence>
<dbReference type="Pfam" id="PF00005">
    <property type="entry name" value="ABC_tran"/>
    <property type="match status" value="1"/>
</dbReference>
<evidence type="ECO:0000259" key="12">
    <source>
        <dbReference type="PROSITE" id="PS50929"/>
    </source>
</evidence>
<feature type="transmembrane region" description="Helical" evidence="10">
    <location>
        <begin position="157"/>
        <end position="179"/>
    </location>
</feature>
<keyword evidence="7" id="KW-0067">ATP-binding</keyword>
<evidence type="ECO:0000256" key="10">
    <source>
        <dbReference type="SAM" id="Phobius"/>
    </source>
</evidence>
<dbReference type="Gene3D" id="1.20.1560.10">
    <property type="entry name" value="ABC transporter type 1, transmembrane domain"/>
    <property type="match status" value="1"/>
</dbReference>
<comment type="subcellular location">
    <subcellularLocation>
        <location evidence="1">Cell membrane</location>
        <topology evidence="1">Multi-pass membrane protein</topology>
    </subcellularLocation>
</comment>
<feature type="transmembrane region" description="Helical" evidence="10">
    <location>
        <begin position="295"/>
        <end position="313"/>
    </location>
</feature>
<evidence type="ECO:0000256" key="5">
    <source>
        <dbReference type="ARBA" id="ARBA00022741"/>
    </source>
</evidence>
<dbReference type="InterPro" id="IPR027417">
    <property type="entry name" value="P-loop_NTPase"/>
</dbReference>
<evidence type="ECO:0000256" key="3">
    <source>
        <dbReference type="ARBA" id="ARBA00022475"/>
    </source>
</evidence>
<dbReference type="InterPro" id="IPR036640">
    <property type="entry name" value="ABC1_TM_sf"/>
</dbReference>
<dbReference type="AlphaFoldDB" id="A0A2S5KKN1"/>
<comment type="caution">
    <text evidence="14">The sequence shown here is derived from an EMBL/GenBank/DDBJ whole genome shotgun (WGS) entry which is preliminary data.</text>
</comment>
<dbReference type="InterPro" id="IPR017871">
    <property type="entry name" value="ABC_transporter-like_CS"/>
</dbReference>
<dbReference type="SUPFAM" id="SSF52540">
    <property type="entry name" value="P-loop containing nucleoside triphosphate hydrolases"/>
    <property type="match status" value="1"/>
</dbReference>
<evidence type="ECO:0000259" key="11">
    <source>
        <dbReference type="PROSITE" id="PS50893"/>
    </source>
</evidence>
<gene>
    <name evidence="14" type="ORF">C4K68_20730</name>
</gene>
<organism evidence="14 15">
    <name type="scientific">Proteobacteria bacterium 228</name>
    <dbReference type="NCBI Taxonomy" id="2083153"/>
    <lineage>
        <taxon>Bacteria</taxon>
        <taxon>Pseudomonadati</taxon>
        <taxon>Pseudomonadota</taxon>
    </lineage>
</organism>
<dbReference type="PANTHER" id="PTHR43394">
    <property type="entry name" value="ATP-DEPENDENT PERMEASE MDL1, MITOCHONDRIAL"/>
    <property type="match status" value="1"/>
</dbReference>
<dbReference type="Pfam" id="PF03412">
    <property type="entry name" value="Peptidase_C39"/>
    <property type="match status" value="1"/>
</dbReference>
<accession>A0A2S5KKN1</accession>
<dbReference type="GO" id="GO:0016887">
    <property type="term" value="F:ATP hydrolysis activity"/>
    <property type="evidence" value="ECO:0007669"/>
    <property type="project" value="InterPro"/>
</dbReference>
<dbReference type="FunFam" id="3.40.50.300:FF:000299">
    <property type="entry name" value="ABC transporter ATP-binding protein/permease"/>
    <property type="match status" value="1"/>
</dbReference>
<reference evidence="14 15" key="1">
    <citation type="submission" date="2018-02" db="EMBL/GenBank/DDBJ databases">
        <title>novel marine gammaproteobacteria from coastal saline agro ecosystem.</title>
        <authorList>
            <person name="Krishnan R."/>
            <person name="Ramesh Kumar N."/>
        </authorList>
    </citation>
    <scope>NUCLEOTIDE SEQUENCE [LARGE SCALE GENOMIC DNA]</scope>
    <source>
        <strain evidence="14 15">228</strain>
    </source>
</reference>
<keyword evidence="4 10" id="KW-0812">Transmembrane</keyword>
<dbReference type="PROSITE" id="PS50929">
    <property type="entry name" value="ABC_TM1F"/>
    <property type="match status" value="1"/>
</dbReference>
<dbReference type="InterPro" id="IPR011527">
    <property type="entry name" value="ABC1_TM_dom"/>
</dbReference>
<dbReference type="Proteomes" id="UP000238196">
    <property type="component" value="Unassembled WGS sequence"/>
</dbReference>
<dbReference type="Gene3D" id="3.40.50.300">
    <property type="entry name" value="P-loop containing nucleotide triphosphate hydrolases"/>
    <property type="match status" value="1"/>
</dbReference>
<evidence type="ECO:0000256" key="2">
    <source>
        <dbReference type="ARBA" id="ARBA00022448"/>
    </source>
</evidence>
<evidence type="ECO:0000256" key="4">
    <source>
        <dbReference type="ARBA" id="ARBA00022692"/>
    </source>
</evidence>
<evidence type="ECO:0000256" key="1">
    <source>
        <dbReference type="ARBA" id="ARBA00004651"/>
    </source>
</evidence>
<dbReference type="GO" id="GO:0006508">
    <property type="term" value="P:proteolysis"/>
    <property type="evidence" value="ECO:0007669"/>
    <property type="project" value="InterPro"/>
</dbReference>
<dbReference type="InterPro" id="IPR003439">
    <property type="entry name" value="ABC_transporter-like_ATP-bd"/>
</dbReference>
<evidence type="ECO:0000313" key="15">
    <source>
        <dbReference type="Proteomes" id="UP000238196"/>
    </source>
</evidence>
<keyword evidence="2" id="KW-0813">Transport</keyword>
<dbReference type="EMBL" id="PRLP01000096">
    <property type="protein sequence ID" value="PPC75394.1"/>
    <property type="molecule type" value="Genomic_DNA"/>
</dbReference>
<feature type="transmembrane region" description="Helical" evidence="10">
    <location>
        <begin position="269"/>
        <end position="289"/>
    </location>
</feature>
<dbReference type="OrthoDB" id="5296279at2"/>
<feature type="transmembrane region" description="Helical" evidence="10">
    <location>
        <begin position="191"/>
        <end position="217"/>
    </location>
</feature>
<keyword evidence="6" id="KW-0378">Hydrolase</keyword>
<dbReference type="Pfam" id="PF00664">
    <property type="entry name" value="ABC_membrane"/>
    <property type="match status" value="1"/>
</dbReference>
<dbReference type="SMART" id="SM00382">
    <property type="entry name" value="AAA"/>
    <property type="match status" value="1"/>
</dbReference>
<dbReference type="CDD" id="cd18783">
    <property type="entry name" value="ABC_6TM_PrtD_LapB_HlyB_like"/>
    <property type="match status" value="1"/>
</dbReference>
<dbReference type="PROSITE" id="PS50893">
    <property type="entry name" value="ABC_TRANSPORTER_2"/>
    <property type="match status" value="1"/>
</dbReference>
<keyword evidence="8 10" id="KW-1133">Transmembrane helix</keyword>
<dbReference type="GO" id="GO:0008233">
    <property type="term" value="F:peptidase activity"/>
    <property type="evidence" value="ECO:0007669"/>
    <property type="project" value="InterPro"/>
</dbReference>
<feature type="transmembrane region" description="Helical" evidence="10">
    <location>
        <begin position="383"/>
        <end position="401"/>
    </location>
</feature>
<dbReference type="GO" id="GO:0005524">
    <property type="term" value="F:ATP binding"/>
    <property type="evidence" value="ECO:0007669"/>
    <property type="project" value="UniProtKB-KW"/>
</dbReference>
<dbReference type="GO" id="GO:0005886">
    <property type="term" value="C:plasma membrane"/>
    <property type="evidence" value="ECO:0007669"/>
    <property type="project" value="UniProtKB-SubCell"/>
</dbReference>
<evidence type="ECO:0000259" key="13">
    <source>
        <dbReference type="PROSITE" id="PS50990"/>
    </source>
</evidence>
<evidence type="ECO:0000313" key="14">
    <source>
        <dbReference type="EMBL" id="PPC75394.1"/>
    </source>
</evidence>
<feature type="domain" description="Peptidase C39" evidence="13">
    <location>
        <begin position="1"/>
        <end position="125"/>
    </location>
</feature>
<dbReference type="PROSITE" id="PS00211">
    <property type="entry name" value="ABC_TRANSPORTER_1"/>
    <property type="match status" value="1"/>
</dbReference>
<evidence type="ECO:0000256" key="7">
    <source>
        <dbReference type="ARBA" id="ARBA00022840"/>
    </source>
</evidence>
<feature type="domain" description="ABC transmembrane type-1" evidence="12">
    <location>
        <begin position="157"/>
        <end position="436"/>
    </location>
</feature>
<dbReference type="InterPro" id="IPR003593">
    <property type="entry name" value="AAA+_ATPase"/>
</dbReference>
<name>A0A2S5KKN1_9PROT</name>
<dbReference type="InterPro" id="IPR039421">
    <property type="entry name" value="Type_1_exporter"/>
</dbReference>
<keyword evidence="5" id="KW-0547">Nucleotide-binding</keyword>
<dbReference type="Gene3D" id="3.90.70.10">
    <property type="entry name" value="Cysteine proteinases"/>
    <property type="match status" value="1"/>
</dbReference>
<protein>
    <submittedName>
        <fullName evidence="14">Peptidase C39</fullName>
    </submittedName>
</protein>
<keyword evidence="9 10" id="KW-0472">Membrane</keyword>
<dbReference type="PANTHER" id="PTHR43394:SF1">
    <property type="entry name" value="ATP-BINDING CASSETTE SUB-FAMILY B MEMBER 10, MITOCHONDRIAL"/>
    <property type="match status" value="1"/>
</dbReference>
<dbReference type="GO" id="GO:0015421">
    <property type="term" value="F:ABC-type oligopeptide transporter activity"/>
    <property type="evidence" value="ECO:0007669"/>
    <property type="project" value="TreeGrafter"/>
</dbReference>